<reference evidence="1 2" key="1">
    <citation type="submission" date="2023-10" db="EMBL/GenBank/DDBJ databases">
        <title>Chromosome-scale genome assembly provides insights into flower coloration mechanisms of Canna indica.</title>
        <authorList>
            <person name="Li C."/>
        </authorList>
    </citation>
    <scope>NUCLEOTIDE SEQUENCE [LARGE SCALE GENOMIC DNA]</scope>
    <source>
        <tissue evidence="1">Flower</tissue>
    </source>
</reference>
<evidence type="ECO:0000313" key="1">
    <source>
        <dbReference type="EMBL" id="WOL16171.1"/>
    </source>
</evidence>
<protein>
    <submittedName>
        <fullName evidence="1">Uncharacterized protein</fullName>
    </submittedName>
</protein>
<dbReference type="Gene3D" id="1.25.40.10">
    <property type="entry name" value="Tetratricopeptide repeat domain"/>
    <property type="match status" value="1"/>
</dbReference>
<dbReference type="Proteomes" id="UP001327560">
    <property type="component" value="Chromosome 8"/>
</dbReference>
<dbReference type="PANTHER" id="PTHR47604">
    <property type="entry name" value="ADENYLYL CYCLASE"/>
    <property type="match status" value="1"/>
</dbReference>
<dbReference type="AlphaFoldDB" id="A0AAQ3QP08"/>
<accession>A0AAQ3QP08</accession>
<gene>
    <name evidence="1" type="ORF">Cni_G24953</name>
</gene>
<evidence type="ECO:0000313" key="2">
    <source>
        <dbReference type="Proteomes" id="UP001327560"/>
    </source>
</evidence>
<dbReference type="InterPro" id="IPR011990">
    <property type="entry name" value="TPR-like_helical_dom_sf"/>
</dbReference>
<name>A0AAQ3QP08_9LILI</name>
<organism evidence="1 2">
    <name type="scientific">Canna indica</name>
    <name type="common">Indian-shot</name>
    <dbReference type="NCBI Taxonomy" id="4628"/>
    <lineage>
        <taxon>Eukaryota</taxon>
        <taxon>Viridiplantae</taxon>
        <taxon>Streptophyta</taxon>
        <taxon>Embryophyta</taxon>
        <taxon>Tracheophyta</taxon>
        <taxon>Spermatophyta</taxon>
        <taxon>Magnoliopsida</taxon>
        <taxon>Liliopsida</taxon>
        <taxon>Zingiberales</taxon>
        <taxon>Cannaceae</taxon>
        <taxon>Canna</taxon>
    </lineage>
</organism>
<dbReference type="EMBL" id="CP136897">
    <property type="protein sequence ID" value="WOL16171.1"/>
    <property type="molecule type" value="Genomic_DNA"/>
</dbReference>
<sequence length="402" mass="45149">MLGVTRRRFSVLSWRQAPAASAIFSRNPGHGAVGSSAADDALPRFAFQSPLIGIIRGITYGNLEGSAFKNQHFGCCSEYSRTAVACLSSMTNKDSDRPTEIVEELYQKMLESVQARTMPPNALLWSLISNCSNRADIKLLFHILQQLRIFRLCNLRIHSNFNCHLCLRVSEACARANALDYGLKALWKHNKYGLTPSIGSTHYLLSYAKEQNDSKLMVKIMQILEKNCLPLQPGTADIVFSICYNTNKWDLISKYSTRFLKAGVKLHRTAFDIWMEFAAKIGDSQSIWEIEKLRAKSVKQITVSCGFSCAKGHLLEHNPETAAATIHLLYENLPDKMKPQVADALQKLVSEWTFEVIKRQKKENKEALAESLKRDIPAMVDSLIKLGLHVSADLNQLSKQEA</sequence>
<dbReference type="PANTHER" id="PTHR47604:SF1">
    <property type="entry name" value="ADENYLYL CYCLASE"/>
    <property type="match status" value="1"/>
</dbReference>
<proteinExistence type="predicted"/>
<keyword evidence="2" id="KW-1185">Reference proteome</keyword>